<organism evidence="2 3">
    <name type="scientific">Actinoplanes ianthinogenes</name>
    <dbReference type="NCBI Taxonomy" id="122358"/>
    <lineage>
        <taxon>Bacteria</taxon>
        <taxon>Bacillati</taxon>
        <taxon>Actinomycetota</taxon>
        <taxon>Actinomycetes</taxon>
        <taxon>Micromonosporales</taxon>
        <taxon>Micromonosporaceae</taxon>
        <taxon>Actinoplanes</taxon>
    </lineage>
</organism>
<evidence type="ECO:0000259" key="1">
    <source>
        <dbReference type="Pfam" id="PF22552"/>
    </source>
</evidence>
<dbReference type="RefSeq" id="WP_189333136.1">
    <property type="nucleotide sequence ID" value="NZ_AP023356.1"/>
</dbReference>
<dbReference type="Proteomes" id="UP000676967">
    <property type="component" value="Chromosome"/>
</dbReference>
<accession>A0ABM7M357</accession>
<reference evidence="2 3" key="1">
    <citation type="submission" date="2020-08" db="EMBL/GenBank/DDBJ databases">
        <title>Whole genome shotgun sequence of Actinoplanes ianthinogenes NBRC 13996.</title>
        <authorList>
            <person name="Komaki H."/>
            <person name="Tamura T."/>
        </authorList>
    </citation>
    <scope>NUCLEOTIDE SEQUENCE [LARGE SCALE GENOMIC DNA]</scope>
    <source>
        <strain evidence="2 3">NBRC 13996</strain>
    </source>
</reference>
<evidence type="ECO:0000313" key="2">
    <source>
        <dbReference type="EMBL" id="BCJ46079.1"/>
    </source>
</evidence>
<dbReference type="EMBL" id="AP023356">
    <property type="protein sequence ID" value="BCJ46079.1"/>
    <property type="molecule type" value="Genomic_DNA"/>
</dbReference>
<keyword evidence="3" id="KW-1185">Reference proteome</keyword>
<feature type="domain" description="TY-Chap N-terminal" evidence="1">
    <location>
        <begin position="5"/>
        <end position="123"/>
    </location>
</feature>
<gene>
    <name evidence="2" type="ORF">Aiant_67360</name>
</gene>
<proteinExistence type="predicted"/>
<dbReference type="Pfam" id="PF22552">
    <property type="entry name" value="TY-Chap3"/>
    <property type="match status" value="1"/>
</dbReference>
<sequence>MTGLDWQTFRDGLAVSVASLPDGAMLMVGDQVRTACFVQFFLDHDKILAEVASGWDQWDRANLTQEESAALERIGWPPPARDPSRNHGLTLAWPARSAEYRRVADMSVAALRDVFEIPSPESLCYKSFVSPSGDAVPMPRLGIPFRADWRA</sequence>
<protein>
    <recommendedName>
        <fullName evidence="1">TY-Chap N-terminal domain-containing protein</fullName>
    </recommendedName>
</protein>
<name>A0ABM7M357_9ACTN</name>
<dbReference type="InterPro" id="IPR054344">
    <property type="entry name" value="TY-Chap_N"/>
</dbReference>
<evidence type="ECO:0000313" key="3">
    <source>
        <dbReference type="Proteomes" id="UP000676967"/>
    </source>
</evidence>